<keyword evidence="1" id="KW-1133">Transmembrane helix</keyword>
<comment type="caution">
    <text evidence="2">The sequence shown here is derived from an EMBL/GenBank/DDBJ whole genome shotgun (WGS) entry which is preliminary data.</text>
</comment>
<sequence length="170" mass="19297">MTTLDIIIEPPYFLRYQLACVHLASAHHPNLRRARGAVDTHAKRGLRLGFFWHLSLPTGWIFHLSFNWFHVRSTFDGAQTRLHEILAMFLWGLCIGRGFCCCMVVLLSMVGRAKFVKSQLPCGQIKHRAHQSKRGFEETSGRGRGGERKGDEGVFNVLIIVVFLSSMVSK</sequence>
<evidence type="ECO:0000313" key="3">
    <source>
        <dbReference type="Proteomes" id="UP001270362"/>
    </source>
</evidence>
<dbReference type="Proteomes" id="UP001270362">
    <property type="component" value="Unassembled WGS sequence"/>
</dbReference>
<reference evidence="2" key="1">
    <citation type="journal article" date="2023" name="Mol. Phylogenet. Evol.">
        <title>Genome-scale phylogeny and comparative genomics of the fungal order Sordariales.</title>
        <authorList>
            <person name="Hensen N."/>
            <person name="Bonometti L."/>
            <person name="Westerberg I."/>
            <person name="Brannstrom I.O."/>
            <person name="Guillou S."/>
            <person name="Cros-Aarteil S."/>
            <person name="Calhoun S."/>
            <person name="Haridas S."/>
            <person name="Kuo A."/>
            <person name="Mondo S."/>
            <person name="Pangilinan J."/>
            <person name="Riley R."/>
            <person name="LaButti K."/>
            <person name="Andreopoulos B."/>
            <person name="Lipzen A."/>
            <person name="Chen C."/>
            <person name="Yan M."/>
            <person name="Daum C."/>
            <person name="Ng V."/>
            <person name="Clum A."/>
            <person name="Steindorff A."/>
            <person name="Ohm R.A."/>
            <person name="Martin F."/>
            <person name="Silar P."/>
            <person name="Natvig D.O."/>
            <person name="Lalanne C."/>
            <person name="Gautier V."/>
            <person name="Ament-Velasquez S.L."/>
            <person name="Kruys A."/>
            <person name="Hutchinson M.I."/>
            <person name="Powell A.J."/>
            <person name="Barry K."/>
            <person name="Miller A.N."/>
            <person name="Grigoriev I.V."/>
            <person name="Debuchy R."/>
            <person name="Gladieux P."/>
            <person name="Hiltunen Thoren M."/>
            <person name="Johannesson H."/>
        </authorList>
    </citation>
    <scope>NUCLEOTIDE SEQUENCE</scope>
    <source>
        <strain evidence="2">CBS 314.62</strain>
    </source>
</reference>
<accession>A0AAE0X310</accession>
<evidence type="ECO:0000313" key="2">
    <source>
        <dbReference type="EMBL" id="KAK3683835.1"/>
    </source>
</evidence>
<feature type="transmembrane region" description="Helical" evidence="1">
    <location>
        <begin position="50"/>
        <end position="69"/>
    </location>
</feature>
<feature type="transmembrane region" description="Helical" evidence="1">
    <location>
        <begin position="89"/>
        <end position="110"/>
    </location>
</feature>
<evidence type="ECO:0000256" key="1">
    <source>
        <dbReference type="SAM" id="Phobius"/>
    </source>
</evidence>
<organism evidence="2 3">
    <name type="scientific">Podospora appendiculata</name>
    <dbReference type="NCBI Taxonomy" id="314037"/>
    <lineage>
        <taxon>Eukaryota</taxon>
        <taxon>Fungi</taxon>
        <taxon>Dikarya</taxon>
        <taxon>Ascomycota</taxon>
        <taxon>Pezizomycotina</taxon>
        <taxon>Sordariomycetes</taxon>
        <taxon>Sordariomycetidae</taxon>
        <taxon>Sordariales</taxon>
        <taxon>Podosporaceae</taxon>
        <taxon>Podospora</taxon>
    </lineage>
</organism>
<dbReference type="EMBL" id="JAULSO010000004">
    <property type="protein sequence ID" value="KAK3683835.1"/>
    <property type="molecule type" value="Genomic_DNA"/>
</dbReference>
<gene>
    <name evidence="2" type="ORF">B0T22DRAFT_262982</name>
</gene>
<reference evidence="2" key="2">
    <citation type="submission" date="2023-06" db="EMBL/GenBank/DDBJ databases">
        <authorList>
            <consortium name="Lawrence Berkeley National Laboratory"/>
            <person name="Haridas S."/>
            <person name="Hensen N."/>
            <person name="Bonometti L."/>
            <person name="Westerberg I."/>
            <person name="Brannstrom I.O."/>
            <person name="Guillou S."/>
            <person name="Cros-Aarteil S."/>
            <person name="Calhoun S."/>
            <person name="Kuo A."/>
            <person name="Mondo S."/>
            <person name="Pangilinan J."/>
            <person name="Riley R."/>
            <person name="Labutti K."/>
            <person name="Andreopoulos B."/>
            <person name="Lipzen A."/>
            <person name="Chen C."/>
            <person name="Yanf M."/>
            <person name="Daum C."/>
            <person name="Ng V."/>
            <person name="Clum A."/>
            <person name="Steindorff A."/>
            <person name="Ohm R."/>
            <person name="Martin F."/>
            <person name="Silar P."/>
            <person name="Natvig D."/>
            <person name="Lalanne C."/>
            <person name="Gautier V."/>
            <person name="Ament-Velasquez S.L."/>
            <person name="Kruys A."/>
            <person name="Hutchinson M.I."/>
            <person name="Powell A.J."/>
            <person name="Barry K."/>
            <person name="Miller A.N."/>
            <person name="Grigoriev I.V."/>
            <person name="Debuchy R."/>
            <person name="Gladieux P."/>
            <person name="Thoren M.H."/>
            <person name="Johannesson H."/>
        </authorList>
    </citation>
    <scope>NUCLEOTIDE SEQUENCE</scope>
    <source>
        <strain evidence="2">CBS 314.62</strain>
    </source>
</reference>
<proteinExistence type="predicted"/>
<name>A0AAE0X310_9PEZI</name>
<keyword evidence="3" id="KW-1185">Reference proteome</keyword>
<dbReference type="AlphaFoldDB" id="A0AAE0X310"/>
<keyword evidence="1" id="KW-0812">Transmembrane</keyword>
<keyword evidence="1" id="KW-0472">Membrane</keyword>
<protein>
    <submittedName>
        <fullName evidence="2">Uncharacterized protein</fullName>
    </submittedName>
</protein>